<dbReference type="GO" id="GO:0005634">
    <property type="term" value="C:nucleus"/>
    <property type="evidence" value="ECO:0007669"/>
    <property type="project" value="TreeGrafter"/>
</dbReference>
<comment type="caution">
    <text evidence="2">The sequence shown here is derived from an EMBL/GenBank/DDBJ whole genome shotgun (WGS) entry which is preliminary data.</text>
</comment>
<gene>
    <name evidence="2" type="ORF">QN277_003026</name>
</gene>
<comment type="similarity">
    <text evidence="1">Belongs to the EXO5 family.</text>
</comment>
<evidence type="ECO:0000313" key="2">
    <source>
        <dbReference type="EMBL" id="KAK4286475.1"/>
    </source>
</evidence>
<name>A0AAE1TKB1_9FABA</name>
<accession>A0AAE1TKB1</accession>
<dbReference type="EMBL" id="JAWXYG010000001">
    <property type="protein sequence ID" value="KAK4286475.1"/>
    <property type="molecule type" value="Genomic_DNA"/>
</dbReference>
<dbReference type="Pfam" id="PF09810">
    <property type="entry name" value="Exo5"/>
    <property type="match status" value="3"/>
</dbReference>
<dbReference type="InterPro" id="IPR011604">
    <property type="entry name" value="PDDEXK-like_dom_sf"/>
</dbReference>
<protein>
    <recommendedName>
        <fullName evidence="4">Exonuclease V</fullName>
    </recommendedName>
</protein>
<dbReference type="PANTHER" id="PTHR14464">
    <property type="entry name" value="EXONUCLEASE V"/>
    <property type="match status" value="1"/>
</dbReference>
<proteinExistence type="inferred from homology"/>
<reference evidence="2" key="1">
    <citation type="submission" date="2023-10" db="EMBL/GenBank/DDBJ databases">
        <title>Chromosome-level genome of the transformable northern wattle, Acacia crassicarpa.</title>
        <authorList>
            <person name="Massaro I."/>
            <person name="Sinha N.R."/>
            <person name="Poethig S."/>
            <person name="Leichty A.R."/>
        </authorList>
    </citation>
    <scope>NUCLEOTIDE SEQUENCE</scope>
    <source>
        <strain evidence="2">Acra3RX</strain>
        <tissue evidence="2">Leaf</tissue>
    </source>
</reference>
<organism evidence="2 3">
    <name type="scientific">Acacia crassicarpa</name>
    <name type="common">northern wattle</name>
    <dbReference type="NCBI Taxonomy" id="499986"/>
    <lineage>
        <taxon>Eukaryota</taxon>
        <taxon>Viridiplantae</taxon>
        <taxon>Streptophyta</taxon>
        <taxon>Embryophyta</taxon>
        <taxon>Tracheophyta</taxon>
        <taxon>Spermatophyta</taxon>
        <taxon>Magnoliopsida</taxon>
        <taxon>eudicotyledons</taxon>
        <taxon>Gunneridae</taxon>
        <taxon>Pentapetalae</taxon>
        <taxon>rosids</taxon>
        <taxon>fabids</taxon>
        <taxon>Fabales</taxon>
        <taxon>Fabaceae</taxon>
        <taxon>Caesalpinioideae</taxon>
        <taxon>mimosoid clade</taxon>
        <taxon>Acacieae</taxon>
        <taxon>Acacia</taxon>
    </lineage>
</organism>
<evidence type="ECO:0008006" key="4">
    <source>
        <dbReference type="Google" id="ProtNLM"/>
    </source>
</evidence>
<dbReference type="Proteomes" id="UP001293593">
    <property type="component" value="Unassembled WGS sequence"/>
</dbReference>
<evidence type="ECO:0000256" key="1">
    <source>
        <dbReference type="ARBA" id="ARBA00009797"/>
    </source>
</evidence>
<dbReference type="GO" id="GO:0045145">
    <property type="term" value="F:single-stranded DNA 5'-3' DNA exonuclease activity"/>
    <property type="evidence" value="ECO:0007669"/>
    <property type="project" value="InterPro"/>
</dbReference>
<dbReference type="AlphaFoldDB" id="A0AAE1TKB1"/>
<evidence type="ECO:0000313" key="3">
    <source>
        <dbReference type="Proteomes" id="UP001293593"/>
    </source>
</evidence>
<dbReference type="GO" id="GO:0036297">
    <property type="term" value="P:interstrand cross-link repair"/>
    <property type="evidence" value="ECO:0007669"/>
    <property type="project" value="TreeGrafter"/>
</dbReference>
<sequence>MGETSSNSPVEKDDEVPEIPIEIVSDEEMAIIEAALAYARSFTFSAVPATRSTTLPLQVHKNARSPVQSIRVLSNRSLSNCSQSDIEDSGNMMNTQKRRRVAESYLHRFRKNRGLTVTDITSTEWCQKQMEFTLLYGAQKATRAMKAGIARHNKLEEEVIKRVAVKIESREDFWALKFINFINGVNQLQFEGVTRELPIIGFAEGVWMVGAIDEIRLPQTLLNRNPMLIDTKTRSRDTLPSEPQRRNGRLQLMCYKYMWDDLVACKFPSKRFFDSFGLNPQHTLSEDLQVGSEDPGFSALTLDDVVRHYKIPRTMMGAAHDQLLLRYESQKDHSVLGEDRFAYDFKWLKDQIQASLKFWLGEEEASYVPEDERWKCKFCQFASICPIYTDIEQPASDDSNIKESQDACQ</sequence>
<keyword evidence="3" id="KW-1185">Reference proteome</keyword>
<dbReference type="InterPro" id="IPR019190">
    <property type="entry name" value="EXOV"/>
</dbReference>
<dbReference type="Gene3D" id="3.90.320.10">
    <property type="match status" value="1"/>
</dbReference>
<dbReference type="PANTHER" id="PTHR14464:SF4">
    <property type="entry name" value="EXONUCLEASE V"/>
    <property type="match status" value="1"/>
</dbReference>